<reference evidence="3" key="1">
    <citation type="submission" date="2023-01" db="EMBL/GenBank/DDBJ databases">
        <title>Key to firefly adult light organ development and bioluminescence: homeobox transcription factors regulate luciferase expression and transportation to peroxisome.</title>
        <authorList>
            <person name="Fu X."/>
        </authorList>
    </citation>
    <scope>NUCLEOTIDE SEQUENCE [LARGE SCALE GENOMIC DNA]</scope>
</reference>
<protein>
    <recommendedName>
        <fullName evidence="4">Craniofacial development protein 2-like</fullName>
    </recommendedName>
</protein>
<evidence type="ECO:0000313" key="2">
    <source>
        <dbReference type="EMBL" id="KAK4880486.1"/>
    </source>
</evidence>
<gene>
    <name evidence="2" type="ORF">RN001_008632</name>
</gene>
<proteinExistence type="predicted"/>
<evidence type="ECO:0000256" key="1">
    <source>
        <dbReference type="SAM" id="MobiDB-lite"/>
    </source>
</evidence>
<evidence type="ECO:0000313" key="3">
    <source>
        <dbReference type="Proteomes" id="UP001353858"/>
    </source>
</evidence>
<dbReference type="AlphaFoldDB" id="A0AAN7S9S4"/>
<name>A0AAN7S9S4_9COLE</name>
<dbReference type="InterPro" id="IPR036691">
    <property type="entry name" value="Endo/exonu/phosph_ase_sf"/>
</dbReference>
<dbReference type="EMBL" id="JARPUR010000003">
    <property type="protein sequence ID" value="KAK4880486.1"/>
    <property type="molecule type" value="Genomic_DNA"/>
</dbReference>
<keyword evidence="3" id="KW-1185">Reference proteome</keyword>
<dbReference type="Proteomes" id="UP001353858">
    <property type="component" value="Unassembled WGS sequence"/>
</dbReference>
<feature type="region of interest" description="Disordered" evidence="1">
    <location>
        <begin position="123"/>
        <end position="172"/>
    </location>
</feature>
<dbReference type="Gene3D" id="3.60.10.10">
    <property type="entry name" value="Endonuclease/exonuclease/phosphatase"/>
    <property type="match status" value="1"/>
</dbReference>
<feature type="compositionally biased region" description="Polar residues" evidence="1">
    <location>
        <begin position="126"/>
        <end position="144"/>
    </location>
</feature>
<organism evidence="2 3">
    <name type="scientific">Aquatica leii</name>
    <dbReference type="NCBI Taxonomy" id="1421715"/>
    <lineage>
        <taxon>Eukaryota</taxon>
        <taxon>Metazoa</taxon>
        <taxon>Ecdysozoa</taxon>
        <taxon>Arthropoda</taxon>
        <taxon>Hexapoda</taxon>
        <taxon>Insecta</taxon>
        <taxon>Pterygota</taxon>
        <taxon>Neoptera</taxon>
        <taxon>Endopterygota</taxon>
        <taxon>Coleoptera</taxon>
        <taxon>Polyphaga</taxon>
        <taxon>Elateriformia</taxon>
        <taxon>Elateroidea</taxon>
        <taxon>Lampyridae</taxon>
        <taxon>Luciolinae</taxon>
        <taxon>Aquatica</taxon>
    </lineage>
</organism>
<sequence>MADTIENKALSPRQPFNGQRVRRIPGRFKLSTWNVRSIFESGKTHNVIKKMKRLGVHIMGLSETQWPGSGQCNIQNHTIYYSEDNDPEHRNGVGIIVNQGIKTAVRQTERNILHNKKTKTRILRTRNAQRQLPTPSTHSAGQDGQQKRARQKKTLVSTQPAPMVRPNIYTTV</sequence>
<accession>A0AAN7S9S4</accession>
<comment type="caution">
    <text evidence="2">The sequence shown here is derived from an EMBL/GenBank/DDBJ whole genome shotgun (WGS) entry which is preliminary data.</text>
</comment>
<dbReference type="SUPFAM" id="SSF56219">
    <property type="entry name" value="DNase I-like"/>
    <property type="match status" value="1"/>
</dbReference>
<evidence type="ECO:0008006" key="4">
    <source>
        <dbReference type="Google" id="ProtNLM"/>
    </source>
</evidence>